<dbReference type="InterPro" id="IPR050300">
    <property type="entry name" value="GDXG_lipolytic_enzyme"/>
</dbReference>
<keyword evidence="1" id="KW-0378">Hydrolase</keyword>
<proteinExistence type="predicted"/>
<accession>A0A2D0AFI4</accession>
<dbReference type="EMBL" id="NIRR01000023">
    <property type="protein sequence ID" value="OWP62531.1"/>
    <property type="molecule type" value="Genomic_DNA"/>
</dbReference>
<dbReference type="PANTHER" id="PTHR48081">
    <property type="entry name" value="AB HYDROLASE SUPERFAMILY PROTEIN C4A8.06C"/>
    <property type="match status" value="1"/>
</dbReference>
<sequence length="300" mass="33094">MHPSLFWPCVVASTVLASCSVKPATLADRTPAQVKAAYVVTKDVPYGADQQQTLDVYLPADAAERRAEKYILIFLHGGGYYLSDKAKEERYIQPYLEKGVTVVNLNYRLKRGIPVATEDLTLALNFLAAHREAYPLDLKRVVLSGFSAGAHIASLVAVTANDPTYPHPLAPGIRIAGVVNFSGPVGGLDVVETVFMNHPEPIMKEIGLALFPETTGYAPQAMTRQYEPLTYLDPRDPPFFIWQGGQDDQVPPVTFTRFVDQLQQDPRKNTVLLVPEGHHSPSASELAAAYKQVFEFLEKK</sequence>
<evidence type="ECO:0000259" key="2">
    <source>
        <dbReference type="Pfam" id="PF20434"/>
    </source>
</evidence>
<keyword evidence="4" id="KW-1185">Reference proteome</keyword>
<dbReference type="AlphaFoldDB" id="A0A2D0AFI4"/>
<dbReference type="OrthoDB" id="9777975at2"/>
<reference evidence="3 4" key="1">
    <citation type="submission" date="2017-06" db="EMBL/GenBank/DDBJ databases">
        <title>Hymenobacter amundsenii sp. nov. isolated from regoliths in Antarctica.</title>
        <authorList>
            <person name="Sedlacek I."/>
            <person name="Kralova S."/>
            <person name="Pantucek R."/>
            <person name="Svec P."/>
            <person name="Holochova P."/>
            <person name="Stankova E."/>
            <person name="Vrbovska V."/>
            <person name="Busse H.-J."/>
        </authorList>
    </citation>
    <scope>NUCLEOTIDE SEQUENCE [LARGE SCALE GENOMIC DNA]</scope>
    <source>
        <strain evidence="3 4">CCM 8682</strain>
    </source>
</reference>
<protein>
    <recommendedName>
        <fullName evidence="2">BD-FAE-like domain-containing protein</fullName>
    </recommendedName>
</protein>
<name>A0A2D0AFI4_9BACT</name>
<evidence type="ECO:0000256" key="1">
    <source>
        <dbReference type="ARBA" id="ARBA00022801"/>
    </source>
</evidence>
<evidence type="ECO:0000313" key="3">
    <source>
        <dbReference type="EMBL" id="OWP62531.1"/>
    </source>
</evidence>
<organism evidence="3 4">
    <name type="scientific">Hymenobacter amundsenii</name>
    <dbReference type="NCBI Taxonomy" id="2006685"/>
    <lineage>
        <taxon>Bacteria</taxon>
        <taxon>Pseudomonadati</taxon>
        <taxon>Bacteroidota</taxon>
        <taxon>Cytophagia</taxon>
        <taxon>Cytophagales</taxon>
        <taxon>Hymenobacteraceae</taxon>
        <taxon>Hymenobacter</taxon>
    </lineage>
</organism>
<feature type="domain" description="BD-FAE-like" evidence="2">
    <location>
        <begin position="54"/>
        <end position="254"/>
    </location>
</feature>
<dbReference type="InterPro" id="IPR029058">
    <property type="entry name" value="AB_hydrolase_fold"/>
</dbReference>
<dbReference type="Pfam" id="PF20434">
    <property type="entry name" value="BD-FAE"/>
    <property type="match status" value="1"/>
</dbReference>
<gene>
    <name evidence="3" type="ORF">CDA63_13565</name>
</gene>
<dbReference type="SUPFAM" id="SSF53474">
    <property type="entry name" value="alpha/beta-Hydrolases"/>
    <property type="match status" value="1"/>
</dbReference>
<dbReference type="GO" id="GO:0016787">
    <property type="term" value="F:hydrolase activity"/>
    <property type="evidence" value="ECO:0007669"/>
    <property type="project" value="UniProtKB-KW"/>
</dbReference>
<evidence type="ECO:0000313" key="4">
    <source>
        <dbReference type="Proteomes" id="UP000197277"/>
    </source>
</evidence>
<dbReference type="Proteomes" id="UP000197277">
    <property type="component" value="Unassembled WGS sequence"/>
</dbReference>
<dbReference type="Gene3D" id="3.40.50.1820">
    <property type="entry name" value="alpha/beta hydrolase"/>
    <property type="match status" value="1"/>
</dbReference>
<comment type="caution">
    <text evidence="3">The sequence shown here is derived from an EMBL/GenBank/DDBJ whole genome shotgun (WGS) entry which is preliminary data.</text>
</comment>
<dbReference type="InterPro" id="IPR049492">
    <property type="entry name" value="BD-FAE-like_dom"/>
</dbReference>